<organism evidence="1">
    <name type="scientific">marine sediment metagenome</name>
    <dbReference type="NCBI Taxonomy" id="412755"/>
    <lineage>
        <taxon>unclassified sequences</taxon>
        <taxon>metagenomes</taxon>
        <taxon>ecological metagenomes</taxon>
    </lineage>
</organism>
<feature type="non-terminal residue" evidence="1">
    <location>
        <position position="278"/>
    </location>
</feature>
<sequence>GDFKGFEVDPQTTPLKLGKSTRVLVDPEDGKARFNLISWQPEGEREAILAGFASLLPRKLNGREIDYLTSQERGEQEELLHLAVYQNTLVIPFITPGTIGQENWDKAMTLHAAGAVKDIITAIEGEEKEEKTVVVFLNHQGKELLRVDLKAVKLGEKETIRLDIDRGQYIFFNEAGQEIPEKTIKLWEIPEKPEPLVEFYRGHIDKFTGPYDVAGVPFQGPIRIKLNVEKIPAGGGIAITLGKNCITQKEIHIVQTGFDQGGPMVATMSMEKPESGWT</sequence>
<proteinExistence type="predicted"/>
<reference evidence="1" key="1">
    <citation type="journal article" date="2014" name="Front. Microbiol.">
        <title>High frequency of phylogenetically diverse reductive dehalogenase-homologous genes in deep subseafloor sedimentary metagenomes.</title>
        <authorList>
            <person name="Kawai M."/>
            <person name="Futagami T."/>
            <person name="Toyoda A."/>
            <person name="Takaki Y."/>
            <person name="Nishi S."/>
            <person name="Hori S."/>
            <person name="Arai W."/>
            <person name="Tsubouchi T."/>
            <person name="Morono Y."/>
            <person name="Uchiyama I."/>
            <person name="Ito T."/>
            <person name="Fujiyama A."/>
            <person name="Inagaki F."/>
            <person name="Takami H."/>
        </authorList>
    </citation>
    <scope>NUCLEOTIDE SEQUENCE</scope>
    <source>
        <strain evidence="1">Expedition CK06-06</strain>
    </source>
</reference>
<accession>X1KZT2</accession>
<protein>
    <submittedName>
        <fullName evidence="1">Uncharacterized protein</fullName>
    </submittedName>
</protein>
<evidence type="ECO:0000313" key="1">
    <source>
        <dbReference type="EMBL" id="GAI12567.1"/>
    </source>
</evidence>
<gene>
    <name evidence="1" type="ORF">S06H3_20235</name>
</gene>
<name>X1KZT2_9ZZZZ</name>
<dbReference type="AlphaFoldDB" id="X1KZT2"/>
<comment type="caution">
    <text evidence="1">The sequence shown here is derived from an EMBL/GenBank/DDBJ whole genome shotgun (WGS) entry which is preliminary data.</text>
</comment>
<dbReference type="EMBL" id="BARV01010460">
    <property type="protein sequence ID" value="GAI12567.1"/>
    <property type="molecule type" value="Genomic_DNA"/>
</dbReference>
<feature type="non-terminal residue" evidence="1">
    <location>
        <position position="1"/>
    </location>
</feature>